<dbReference type="Proteomes" id="UP000596739">
    <property type="component" value="Unassembled WGS sequence"/>
</dbReference>
<feature type="transmembrane region" description="Helical" evidence="1">
    <location>
        <begin position="67"/>
        <end position="87"/>
    </location>
</feature>
<organism evidence="2 3">
    <name type="scientific">Clostridium yunnanense</name>
    <dbReference type="NCBI Taxonomy" id="2800325"/>
    <lineage>
        <taxon>Bacteria</taxon>
        <taxon>Bacillati</taxon>
        <taxon>Bacillota</taxon>
        <taxon>Clostridia</taxon>
        <taxon>Eubacteriales</taxon>
        <taxon>Clostridiaceae</taxon>
        <taxon>Clostridium</taxon>
    </lineage>
</organism>
<proteinExistence type="predicted"/>
<accession>A0ABS1ES10</accession>
<name>A0ABS1ES10_9CLOT</name>
<gene>
    <name evidence="2" type="ORF">JHL18_16115</name>
</gene>
<comment type="caution">
    <text evidence="2">The sequence shown here is derived from an EMBL/GenBank/DDBJ whole genome shotgun (WGS) entry which is preliminary data.</text>
</comment>
<protein>
    <submittedName>
        <fullName evidence="2">Uncharacterized protein</fullName>
    </submittedName>
</protein>
<dbReference type="RefSeq" id="WP_200271060.1">
    <property type="nucleotide sequence ID" value="NZ_JAENHN010000046.1"/>
</dbReference>
<feature type="transmembrane region" description="Helical" evidence="1">
    <location>
        <begin position="114"/>
        <end position="133"/>
    </location>
</feature>
<sequence>MVNKKNIFLILLISIVFGIFNFKIYMIGNKPNLTQGFISIFFIVLWLLYGFVMGYKDSKLFFRDITVYWVTGFVLSLITLAFNWFILSVPLSCIFLTPLYGLRYFFKEPLTSNFFYIVIIVTYLAGVFGYFLGSIVKDNKSIQ</sequence>
<evidence type="ECO:0000313" key="2">
    <source>
        <dbReference type="EMBL" id="MBK1812149.1"/>
    </source>
</evidence>
<feature type="transmembrane region" description="Helical" evidence="1">
    <location>
        <begin position="7"/>
        <end position="27"/>
    </location>
</feature>
<keyword evidence="1" id="KW-0472">Membrane</keyword>
<evidence type="ECO:0000256" key="1">
    <source>
        <dbReference type="SAM" id="Phobius"/>
    </source>
</evidence>
<reference evidence="3" key="1">
    <citation type="submission" date="2021-01" db="EMBL/GenBank/DDBJ databases">
        <title>Genome public.</title>
        <authorList>
            <person name="Liu C."/>
            <person name="Sun Q."/>
        </authorList>
    </citation>
    <scope>NUCLEOTIDE SEQUENCE [LARGE SCALE GENOMIC DNA]</scope>
    <source>
        <strain evidence="3">YIM B02505</strain>
    </source>
</reference>
<keyword evidence="1" id="KW-1133">Transmembrane helix</keyword>
<keyword evidence="3" id="KW-1185">Reference proteome</keyword>
<feature type="transmembrane region" description="Helical" evidence="1">
    <location>
        <begin position="33"/>
        <end position="55"/>
    </location>
</feature>
<evidence type="ECO:0000313" key="3">
    <source>
        <dbReference type="Proteomes" id="UP000596739"/>
    </source>
</evidence>
<keyword evidence="1" id="KW-0812">Transmembrane</keyword>
<dbReference type="EMBL" id="JAENHN010000046">
    <property type="protein sequence ID" value="MBK1812149.1"/>
    <property type="molecule type" value="Genomic_DNA"/>
</dbReference>